<dbReference type="GO" id="GO:0005737">
    <property type="term" value="C:cytoplasm"/>
    <property type="evidence" value="ECO:0007669"/>
    <property type="project" value="TreeGrafter"/>
</dbReference>
<evidence type="ECO:0000313" key="4">
    <source>
        <dbReference type="EMBL" id="CCH35393.1"/>
    </source>
</evidence>
<reference evidence="4 5" key="1">
    <citation type="journal article" date="2012" name="BMC Genomics">
        <title>Complete genome sequence of Saccharothrix espanaensis DSM 44229T and comparison to the other completely sequenced Pseudonocardiaceae.</title>
        <authorList>
            <person name="Strobel T."/>
            <person name="Al-Dilaimi A."/>
            <person name="Blom J."/>
            <person name="Gessner A."/>
            <person name="Kalinowski J."/>
            <person name="Luzhetska M."/>
            <person name="Puhler A."/>
            <person name="Szczepanowski R."/>
            <person name="Bechthold A."/>
            <person name="Ruckert C."/>
        </authorList>
    </citation>
    <scope>NUCLEOTIDE SEQUENCE [LARGE SCALE GENOMIC DNA]</scope>
    <source>
        <strain evidence="5">ATCC 51144 / DSM 44229 / JCM 9112 / NBRC 15066 / NRRL 15764</strain>
    </source>
</reference>
<feature type="domain" description="HTH luxR-type" evidence="3">
    <location>
        <begin position="878"/>
        <end position="940"/>
    </location>
</feature>
<dbReference type="PANTHER" id="PTHR16305">
    <property type="entry name" value="TESTICULAR SOLUBLE ADENYLYL CYCLASE"/>
    <property type="match status" value="1"/>
</dbReference>
<organism evidence="4 5">
    <name type="scientific">Saccharothrix espanaensis (strain ATCC 51144 / DSM 44229 / JCM 9112 / NBRC 15066 / NRRL 15764)</name>
    <dbReference type="NCBI Taxonomy" id="1179773"/>
    <lineage>
        <taxon>Bacteria</taxon>
        <taxon>Bacillati</taxon>
        <taxon>Actinomycetota</taxon>
        <taxon>Actinomycetes</taxon>
        <taxon>Pseudonocardiales</taxon>
        <taxon>Pseudonocardiaceae</taxon>
        <taxon>Saccharothrix</taxon>
    </lineage>
</organism>
<dbReference type="PROSITE" id="PS50043">
    <property type="entry name" value="HTH_LUXR_2"/>
    <property type="match status" value="1"/>
</dbReference>
<dbReference type="PANTHER" id="PTHR16305:SF35">
    <property type="entry name" value="TRANSCRIPTIONAL ACTIVATOR DOMAIN"/>
    <property type="match status" value="1"/>
</dbReference>
<dbReference type="HOGENOM" id="CLU_006850_4_1_11"/>
<dbReference type="Proteomes" id="UP000006281">
    <property type="component" value="Chromosome"/>
</dbReference>
<dbReference type="SUPFAM" id="SSF52540">
    <property type="entry name" value="P-loop containing nucleoside triphosphate hydrolases"/>
    <property type="match status" value="1"/>
</dbReference>
<dbReference type="InterPro" id="IPR036388">
    <property type="entry name" value="WH-like_DNA-bd_sf"/>
</dbReference>
<dbReference type="InterPro" id="IPR041664">
    <property type="entry name" value="AAA_16"/>
</dbReference>
<keyword evidence="5" id="KW-1185">Reference proteome</keyword>
<dbReference type="AlphaFoldDB" id="K0KFS9"/>
<dbReference type="EMBL" id="HE804045">
    <property type="protein sequence ID" value="CCH35393.1"/>
    <property type="molecule type" value="Genomic_DNA"/>
</dbReference>
<dbReference type="Gene3D" id="1.10.10.10">
    <property type="entry name" value="Winged helix-like DNA-binding domain superfamily/Winged helix DNA-binding domain"/>
    <property type="match status" value="1"/>
</dbReference>
<sequence length="940" mass="99840">MDRPARSNTQVRHRAGCYSARVIFGRSAERARIDGLLADARRGAGGALVIRGEAGIGKTALLDHAADAGLRVLRGVGIESEVEVPFAGLHLLLHPYLDHLDALPGPQGNALRAAFGLVDSETVERFLIGAATLSLLSELAGDGPVLCLVDDAQWFDQASADALLFAARRLRQEPVAVLFAVRDGSAHFPAEGIDTVVLPALDRDSAIAMLNERAGGLADPTRARVLAEARGNPLAIIEFTAALTDRQHGGWSLPVEPLPVAKQVQDAFRARIDELPPPTRHLLLLAAADDTADLAVLLRAAERLGLTAADLEPAENAHLLELSAHTVTFRHPLIRAAAHQGAPRALRLAAHQALADTLTGDQYADRRAWHLAAATTAPDEEVANALEQAARRAGQRGGQAAVANALDRAAQLSTDPVLRARRQVGAARAAYDVSRLDRAAELAAAAADVTTDESLLAEAAWIQAQVAYERDTPATAAALMLAGTAPIVGSHPEQAVSILTDAIGCAKDAGAHDLIHQAAHLLATVSLPQNSPLHPVVTGMIGLNTHLTPTSSSSPTLSPSSSGITPSSGISDMRRLISATQQGQITGLVERVLAGYLALITADDETALGILTALAADARRQGALAWLPYAQEPLAIAQLLQGRFRDAGTTAAEAQAVSIDLGQETQALIMNAIPAWLAAVADDEATCRAHAEPILRNEAKHPTNAALATWALGLLVLGQGHFEVATEILDTVCTGPARQDFLIRAIPDHVEAAVRSGNLPHAAHHLPALDTWADQTGQPHAAALSHRCHALLATGPTARHHYETALRLHHNTNHPYDQARTALLFGSWLRRQRHRTEAHTHLANALADFEHLEAHAWAARSRAELATLGTRPTARIQAQDPAARLTPQELQVARLAADGLSNRDIAAQLFLSPRTVGHHLYRTYPKLGITKRTELTQFTL</sequence>
<dbReference type="PROSITE" id="PS00622">
    <property type="entry name" value="HTH_LUXR_1"/>
    <property type="match status" value="1"/>
</dbReference>
<dbReference type="GO" id="GO:0005524">
    <property type="term" value="F:ATP binding"/>
    <property type="evidence" value="ECO:0007669"/>
    <property type="project" value="UniProtKB-KW"/>
</dbReference>
<dbReference type="InterPro" id="IPR016032">
    <property type="entry name" value="Sig_transdc_resp-reg_C-effctor"/>
</dbReference>
<dbReference type="KEGG" id="sesp:BN6_81760"/>
<dbReference type="PATRIC" id="fig|1179773.3.peg.8251"/>
<dbReference type="STRING" id="1179773.BN6_81760"/>
<dbReference type="InterPro" id="IPR027417">
    <property type="entry name" value="P-loop_NTPase"/>
</dbReference>
<dbReference type="GO" id="GO:0006355">
    <property type="term" value="P:regulation of DNA-templated transcription"/>
    <property type="evidence" value="ECO:0007669"/>
    <property type="project" value="InterPro"/>
</dbReference>
<dbReference type="GO" id="GO:0003677">
    <property type="term" value="F:DNA binding"/>
    <property type="evidence" value="ECO:0007669"/>
    <property type="project" value="InterPro"/>
</dbReference>
<protein>
    <submittedName>
        <fullName evidence="4">Transcriptional regulator, LuxR family</fullName>
    </submittedName>
</protein>
<name>K0KFS9_SACES</name>
<evidence type="ECO:0000313" key="5">
    <source>
        <dbReference type="Proteomes" id="UP000006281"/>
    </source>
</evidence>
<evidence type="ECO:0000256" key="1">
    <source>
        <dbReference type="ARBA" id="ARBA00022741"/>
    </source>
</evidence>
<keyword evidence="1" id="KW-0547">Nucleotide-binding</keyword>
<dbReference type="InterPro" id="IPR000792">
    <property type="entry name" value="Tscrpt_reg_LuxR_C"/>
</dbReference>
<accession>K0KFS9</accession>
<dbReference type="Pfam" id="PF00196">
    <property type="entry name" value="GerE"/>
    <property type="match status" value="1"/>
</dbReference>
<dbReference type="GO" id="GO:0004016">
    <property type="term" value="F:adenylate cyclase activity"/>
    <property type="evidence" value="ECO:0007669"/>
    <property type="project" value="TreeGrafter"/>
</dbReference>
<dbReference type="SMART" id="SM00421">
    <property type="entry name" value="HTH_LUXR"/>
    <property type="match status" value="1"/>
</dbReference>
<dbReference type="CDD" id="cd06170">
    <property type="entry name" value="LuxR_C_like"/>
    <property type="match status" value="1"/>
</dbReference>
<evidence type="ECO:0000259" key="3">
    <source>
        <dbReference type="PROSITE" id="PS50043"/>
    </source>
</evidence>
<evidence type="ECO:0000256" key="2">
    <source>
        <dbReference type="ARBA" id="ARBA00022840"/>
    </source>
</evidence>
<dbReference type="SUPFAM" id="SSF46894">
    <property type="entry name" value="C-terminal effector domain of the bipartite response regulators"/>
    <property type="match status" value="1"/>
</dbReference>
<dbReference type="PRINTS" id="PR00038">
    <property type="entry name" value="HTHLUXR"/>
</dbReference>
<gene>
    <name evidence="4" type="ordered locus">BN6_81760</name>
</gene>
<keyword evidence="2" id="KW-0067">ATP-binding</keyword>
<dbReference type="Pfam" id="PF13191">
    <property type="entry name" value="AAA_16"/>
    <property type="match status" value="1"/>
</dbReference>
<proteinExistence type="predicted"/>
<dbReference type="eggNOG" id="COG2197">
    <property type="taxonomic scope" value="Bacteria"/>
</dbReference>